<dbReference type="GO" id="GO:0016491">
    <property type="term" value="F:oxidoreductase activity"/>
    <property type="evidence" value="ECO:0007669"/>
    <property type="project" value="UniProtKB-KW"/>
</dbReference>
<sequence length="265" mass="27559">MSHTPIDYSQLFRLDGRTVVVIGAGSGIGRESAQALAAQGAHVVVADYSLEGAEATVALITERGGVAEAVELNVLDDAAVEAAAERFGTASALVFTAATNVRKRMDDYSLDEFDRVVNLNLRASFQLIRRFGARFAANGGGSIVGFASIRAQVVEPGQGVYAATKAGLVQLAKTAAAEYGAQGVRVNVVAPGVVETPLTAQIKANDEWYGAYAEKAALGRWARPDELAGAVVYLASDASSFVTGSTLFVDGGWTAIDGRFTPPAS</sequence>
<dbReference type="AlphaFoldDB" id="A0A147EDP6"/>
<protein>
    <submittedName>
        <fullName evidence="3">3-oxoacyl-ACP reductase</fullName>
    </submittedName>
</protein>
<dbReference type="Pfam" id="PF13561">
    <property type="entry name" value="adh_short_C2"/>
    <property type="match status" value="1"/>
</dbReference>
<accession>A0A147EDP6</accession>
<dbReference type="Gene3D" id="3.40.50.720">
    <property type="entry name" value="NAD(P)-binding Rossmann-like Domain"/>
    <property type="match status" value="1"/>
</dbReference>
<proteinExistence type="inferred from homology"/>
<evidence type="ECO:0000313" key="3">
    <source>
        <dbReference type="EMBL" id="KTR82515.1"/>
    </source>
</evidence>
<organism evidence="3 4">
    <name type="scientific">Leucobacter chromiiresistens</name>
    <dbReference type="NCBI Taxonomy" id="1079994"/>
    <lineage>
        <taxon>Bacteria</taxon>
        <taxon>Bacillati</taxon>
        <taxon>Actinomycetota</taxon>
        <taxon>Actinomycetes</taxon>
        <taxon>Micrococcales</taxon>
        <taxon>Microbacteriaceae</taxon>
        <taxon>Leucobacter</taxon>
    </lineage>
</organism>
<gene>
    <name evidence="3" type="ORF">NS354_11220</name>
</gene>
<dbReference type="CDD" id="cd05233">
    <property type="entry name" value="SDR_c"/>
    <property type="match status" value="1"/>
</dbReference>
<comment type="caution">
    <text evidence="3">The sequence shown here is derived from an EMBL/GenBank/DDBJ whole genome shotgun (WGS) entry which is preliminary data.</text>
</comment>
<keyword evidence="2" id="KW-0560">Oxidoreductase</keyword>
<dbReference type="PROSITE" id="PS00061">
    <property type="entry name" value="ADH_SHORT"/>
    <property type="match status" value="1"/>
</dbReference>
<dbReference type="EMBL" id="LDRK01000097">
    <property type="protein sequence ID" value="KTR82515.1"/>
    <property type="molecule type" value="Genomic_DNA"/>
</dbReference>
<dbReference type="InterPro" id="IPR036291">
    <property type="entry name" value="NAD(P)-bd_dom_sf"/>
</dbReference>
<dbReference type="InterPro" id="IPR020904">
    <property type="entry name" value="Sc_DH/Rdtase_CS"/>
</dbReference>
<evidence type="ECO:0000256" key="1">
    <source>
        <dbReference type="ARBA" id="ARBA00006484"/>
    </source>
</evidence>
<comment type="similarity">
    <text evidence="1">Belongs to the short-chain dehydrogenases/reductases (SDR) family.</text>
</comment>
<dbReference type="OrthoDB" id="286404at2"/>
<name>A0A147EDP6_9MICO</name>
<evidence type="ECO:0000313" key="4">
    <source>
        <dbReference type="Proteomes" id="UP000070810"/>
    </source>
</evidence>
<dbReference type="PRINTS" id="PR00081">
    <property type="entry name" value="GDHRDH"/>
</dbReference>
<dbReference type="PATRIC" id="fig|1079994.3.peg.2636"/>
<evidence type="ECO:0000256" key="2">
    <source>
        <dbReference type="ARBA" id="ARBA00023002"/>
    </source>
</evidence>
<dbReference type="SUPFAM" id="SSF51735">
    <property type="entry name" value="NAD(P)-binding Rossmann-fold domains"/>
    <property type="match status" value="1"/>
</dbReference>
<dbReference type="PANTHER" id="PTHR43477:SF1">
    <property type="entry name" value="DIHYDROANTICAPSIN 7-DEHYDROGENASE"/>
    <property type="match status" value="1"/>
</dbReference>
<dbReference type="RefSeq" id="WP_058594565.1">
    <property type="nucleotide sequence ID" value="NZ_LDRK01000097.1"/>
</dbReference>
<reference evidence="3 4" key="1">
    <citation type="journal article" date="2016" name="Front. Microbiol.">
        <title>Genomic Resource of Rice Seed Associated Bacteria.</title>
        <authorList>
            <person name="Midha S."/>
            <person name="Bansal K."/>
            <person name="Sharma S."/>
            <person name="Kumar N."/>
            <person name="Patil P.P."/>
            <person name="Chaudhry V."/>
            <person name="Patil P.B."/>
        </authorList>
    </citation>
    <scope>NUCLEOTIDE SEQUENCE [LARGE SCALE GENOMIC DNA]</scope>
    <source>
        <strain evidence="3 4">NS354</strain>
    </source>
</reference>
<keyword evidence="4" id="KW-1185">Reference proteome</keyword>
<dbReference type="Proteomes" id="UP000070810">
    <property type="component" value="Unassembled WGS sequence"/>
</dbReference>
<dbReference type="InterPro" id="IPR002347">
    <property type="entry name" value="SDR_fam"/>
</dbReference>
<dbReference type="FunFam" id="3.40.50.720:FF:000084">
    <property type="entry name" value="Short-chain dehydrogenase reductase"/>
    <property type="match status" value="1"/>
</dbReference>
<dbReference type="InterPro" id="IPR051122">
    <property type="entry name" value="SDR_DHRS6-like"/>
</dbReference>
<dbReference type="PANTHER" id="PTHR43477">
    <property type="entry name" value="DIHYDROANTICAPSIN 7-DEHYDROGENASE"/>
    <property type="match status" value="1"/>
</dbReference>